<dbReference type="PANTHER" id="PTHR37299">
    <property type="entry name" value="TRANSCRIPTIONAL REGULATOR-RELATED"/>
    <property type="match status" value="1"/>
</dbReference>
<dbReference type="InterPro" id="IPR046947">
    <property type="entry name" value="LytR-like"/>
</dbReference>
<evidence type="ECO:0000259" key="1">
    <source>
        <dbReference type="PROSITE" id="PS50930"/>
    </source>
</evidence>
<organism evidence="2 3">
    <name type="scientific">Parafilimonas terrae</name>
    <dbReference type="NCBI Taxonomy" id="1465490"/>
    <lineage>
        <taxon>Bacteria</taxon>
        <taxon>Pseudomonadati</taxon>
        <taxon>Bacteroidota</taxon>
        <taxon>Chitinophagia</taxon>
        <taxon>Chitinophagales</taxon>
        <taxon>Chitinophagaceae</taxon>
        <taxon>Parafilimonas</taxon>
    </lineage>
</organism>
<dbReference type="RefSeq" id="WP_090660554.1">
    <property type="nucleotide sequence ID" value="NZ_FOXQ01000010.1"/>
</dbReference>
<dbReference type="STRING" id="1465490.SAMN05444277_11088"/>
<dbReference type="InterPro" id="IPR007492">
    <property type="entry name" value="LytTR_DNA-bd_dom"/>
</dbReference>
<protein>
    <submittedName>
        <fullName evidence="2">LytTr DNA-binding domain-containing protein</fullName>
    </submittedName>
</protein>
<dbReference type="PROSITE" id="PS50930">
    <property type="entry name" value="HTH_LYTTR"/>
    <property type="match status" value="1"/>
</dbReference>
<evidence type="ECO:0000313" key="2">
    <source>
        <dbReference type="EMBL" id="SFQ38081.1"/>
    </source>
</evidence>
<dbReference type="PANTHER" id="PTHR37299:SF1">
    <property type="entry name" value="STAGE 0 SPORULATION PROTEIN A HOMOLOG"/>
    <property type="match status" value="1"/>
</dbReference>
<name>A0A1I5Y1G4_9BACT</name>
<dbReference type="AlphaFoldDB" id="A0A1I5Y1G4"/>
<gene>
    <name evidence="2" type="ORF">SAMN05444277_11088</name>
</gene>
<evidence type="ECO:0000313" key="3">
    <source>
        <dbReference type="Proteomes" id="UP000199031"/>
    </source>
</evidence>
<dbReference type="Gene3D" id="2.40.50.1020">
    <property type="entry name" value="LytTr DNA-binding domain"/>
    <property type="match status" value="1"/>
</dbReference>
<dbReference type="GO" id="GO:0000156">
    <property type="term" value="F:phosphorelay response regulator activity"/>
    <property type="evidence" value="ECO:0007669"/>
    <property type="project" value="InterPro"/>
</dbReference>
<accession>A0A1I5Y1G4</accession>
<dbReference type="Pfam" id="PF04397">
    <property type="entry name" value="LytTR"/>
    <property type="match status" value="1"/>
</dbReference>
<dbReference type="SMART" id="SM00850">
    <property type="entry name" value="LytTR"/>
    <property type="match status" value="1"/>
</dbReference>
<sequence>MEARSVTNNVNPAVVLPEILFQHTTSDINETTKEELRNFFRHIRFPWLEEALNKLTSTAGKKSFLVFKNNKYVNVLTDKIAFFYIKYESAMIMTFNREEYFVNYSLEQVQNLLPEEQFFRLNRQYLINFNAVKEVEHYFARKLLVNPVIPMKDKLIVSKERVTEFLQWLDNR</sequence>
<dbReference type="GO" id="GO:0003677">
    <property type="term" value="F:DNA binding"/>
    <property type="evidence" value="ECO:0007669"/>
    <property type="project" value="UniProtKB-KW"/>
</dbReference>
<keyword evidence="3" id="KW-1185">Reference proteome</keyword>
<dbReference type="Proteomes" id="UP000199031">
    <property type="component" value="Unassembled WGS sequence"/>
</dbReference>
<keyword evidence="2" id="KW-0238">DNA-binding</keyword>
<proteinExistence type="predicted"/>
<dbReference type="OrthoDB" id="9787344at2"/>
<dbReference type="EMBL" id="FOXQ01000010">
    <property type="protein sequence ID" value="SFQ38081.1"/>
    <property type="molecule type" value="Genomic_DNA"/>
</dbReference>
<reference evidence="2 3" key="1">
    <citation type="submission" date="2016-10" db="EMBL/GenBank/DDBJ databases">
        <authorList>
            <person name="de Groot N.N."/>
        </authorList>
    </citation>
    <scope>NUCLEOTIDE SEQUENCE [LARGE SCALE GENOMIC DNA]</scope>
    <source>
        <strain evidence="2 3">DSM 28286</strain>
    </source>
</reference>
<feature type="domain" description="HTH LytTR-type" evidence="1">
    <location>
        <begin position="64"/>
        <end position="171"/>
    </location>
</feature>